<dbReference type="FunFam" id="3.40.720.10:FF:000070">
    <property type="entry name" value="Arylsulfatase A"/>
    <property type="match status" value="1"/>
</dbReference>
<dbReference type="InParanoid" id="Q7UM38"/>
<keyword evidence="2" id="KW-0479">Metal-binding</keyword>
<dbReference type="KEGG" id="rba:RB9091"/>
<dbReference type="InterPro" id="IPR050738">
    <property type="entry name" value="Sulfatase"/>
</dbReference>
<dbReference type="PATRIC" id="fig|243090.15.peg.4357"/>
<name>Q7UM38_RHOBA</name>
<organism evidence="7 8">
    <name type="scientific">Rhodopirellula baltica (strain DSM 10527 / NCIMB 13988 / SH1)</name>
    <dbReference type="NCBI Taxonomy" id="243090"/>
    <lineage>
        <taxon>Bacteria</taxon>
        <taxon>Pseudomonadati</taxon>
        <taxon>Planctomycetota</taxon>
        <taxon>Planctomycetia</taxon>
        <taxon>Pirellulales</taxon>
        <taxon>Pirellulaceae</taxon>
        <taxon>Rhodopirellula</taxon>
    </lineage>
</organism>
<proteinExistence type="inferred from homology"/>
<dbReference type="SUPFAM" id="SSF53649">
    <property type="entry name" value="Alkaline phosphatase-like"/>
    <property type="match status" value="1"/>
</dbReference>
<evidence type="ECO:0000256" key="1">
    <source>
        <dbReference type="ARBA" id="ARBA00008779"/>
    </source>
</evidence>
<sequence>MVATRSRQLKSVRAKSPTADAVSYPVGVPLGRTLSVFPLVRDVVDGPRNRRSVVRVISVSRDVVVWSCLLTSWIGFGTSCRADSDSRPSGSRPNVLVVLTDDQGWGDLSLHGNPNLQTPHIDSLARDGVQIKNFYVCAVCSPTRAEFLTGRYHTRSGVFSTSAGGERFDLSERTIGDAFQAAGYRTAAFGKWHSGMQAPYHPNARGFDEFYGFCSGHWGNYFSPMLELNGEIVKGDGFIVDDLTQHAIDFMERDRENPFFIYLPLNTPHSPMQVPDEDWQNFEGKEIVPDPRPENAKKEDVQHTRAALALCENIDDNVGQLLDALERLSLSENTIVVFFCDNGPNGSRFNGGLRGRKGAVHEGGLRSPCLIRYPSKIPAGQTVGGIAGAIDLFPTLADLCDVEVGATAGPLDGISLIDGLREPKSKPSERLIFTAWSGKFSVRSNRYRYHANGDLFDIVADPGETGSVAEDQPVATARLKKALEDWVKETKPRDRSHSEEQVFPVGHPDHPWTQLPARDAQATGQIRRSNRFPNSSYMTHWHSIEDAMTWDVDVLAGGRFDVEVFYACPESAVGTQLHLEWKQGETESATDSVVTESNPSGPIHLDKDRSKRAESDEKDWKKMPLGKIDLSKGRGRLSLTCPRIMGEDGETRGVEIRLMMLHRVPAE</sequence>
<evidence type="ECO:0000256" key="2">
    <source>
        <dbReference type="ARBA" id="ARBA00022723"/>
    </source>
</evidence>
<evidence type="ECO:0000256" key="5">
    <source>
        <dbReference type="SAM" id="MobiDB-lite"/>
    </source>
</evidence>
<feature type="region of interest" description="Disordered" evidence="5">
    <location>
        <begin position="584"/>
        <end position="620"/>
    </location>
</feature>
<comment type="similarity">
    <text evidence="1">Belongs to the sulfatase family.</text>
</comment>
<dbReference type="HOGENOM" id="CLU_006332_10_4_0"/>
<dbReference type="EMBL" id="BX294148">
    <property type="protein sequence ID" value="CAD76079.1"/>
    <property type="molecule type" value="Genomic_DNA"/>
</dbReference>
<dbReference type="Proteomes" id="UP000001025">
    <property type="component" value="Chromosome"/>
</dbReference>
<keyword evidence="3" id="KW-0378">Hydrolase</keyword>
<dbReference type="InterPro" id="IPR000917">
    <property type="entry name" value="Sulfatase_N"/>
</dbReference>
<accession>Q7UM38</accession>
<dbReference type="CDD" id="cd16146">
    <property type="entry name" value="ARS_like"/>
    <property type="match status" value="1"/>
</dbReference>
<evidence type="ECO:0000313" key="7">
    <source>
        <dbReference type="EMBL" id="CAD76079.1"/>
    </source>
</evidence>
<dbReference type="STRING" id="243090.RB9091"/>
<evidence type="ECO:0000313" key="8">
    <source>
        <dbReference type="Proteomes" id="UP000001025"/>
    </source>
</evidence>
<feature type="compositionally biased region" description="Basic and acidic residues" evidence="5">
    <location>
        <begin position="489"/>
        <end position="500"/>
    </location>
</feature>
<dbReference type="InterPro" id="IPR024607">
    <property type="entry name" value="Sulfatase_CS"/>
</dbReference>
<evidence type="ECO:0000259" key="6">
    <source>
        <dbReference type="Pfam" id="PF00884"/>
    </source>
</evidence>
<feature type="region of interest" description="Disordered" evidence="5">
    <location>
        <begin position="489"/>
        <end position="514"/>
    </location>
</feature>
<dbReference type="OrthoDB" id="9783154at2"/>
<dbReference type="Pfam" id="PF00884">
    <property type="entry name" value="Sulfatase"/>
    <property type="match status" value="1"/>
</dbReference>
<dbReference type="Gene3D" id="2.60.120.260">
    <property type="entry name" value="Galactose-binding domain-like"/>
    <property type="match status" value="1"/>
</dbReference>
<dbReference type="AlphaFoldDB" id="Q7UM38"/>
<dbReference type="GO" id="GO:0046872">
    <property type="term" value="F:metal ion binding"/>
    <property type="evidence" value="ECO:0007669"/>
    <property type="project" value="UniProtKB-KW"/>
</dbReference>
<keyword evidence="4" id="KW-0106">Calcium</keyword>
<evidence type="ECO:0000256" key="3">
    <source>
        <dbReference type="ARBA" id="ARBA00022801"/>
    </source>
</evidence>
<dbReference type="EnsemblBacteria" id="CAD76079">
    <property type="protein sequence ID" value="CAD76079"/>
    <property type="gene ID" value="RB9091"/>
</dbReference>
<dbReference type="eggNOG" id="COG3119">
    <property type="taxonomic scope" value="Bacteria"/>
</dbReference>
<keyword evidence="8" id="KW-1185">Reference proteome</keyword>
<dbReference type="InterPro" id="IPR017850">
    <property type="entry name" value="Alkaline_phosphatase_core_sf"/>
</dbReference>
<feature type="compositionally biased region" description="Basic and acidic residues" evidence="5">
    <location>
        <begin position="604"/>
        <end position="620"/>
    </location>
</feature>
<dbReference type="Gene3D" id="3.40.720.10">
    <property type="entry name" value="Alkaline Phosphatase, subunit A"/>
    <property type="match status" value="1"/>
</dbReference>
<dbReference type="PROSITE" id="PS00523">
    <property type="entry name" value="SULFATASE_1"/>
    <property type="match status" value="1"/>
</dbReference>
<protein>
    <submittedName>
        <fullName evidence="7">N-acetylgalactosamine 6-sulfatase (GALNS)</fullName>
    </submittedName>
</protein>
<feature type="domain" description="Sulfatase N-terminal" evidence="6">
    <location>
        <begin position="93"/>
        <end position="401"/>
    </location>
</feature>
<feature type="compositionally biased region" description="Polar residues" evidence="5">
    <location>
        <begin position="586"/>
        <end position="600"/>
    </location>
</feature>
<gene>
    <name evidence="7" type="primary">atsA</name>
    <name evidence="7" type="ordered locus">RB9091</name>
</gene>
<dbReference type="GO" id="GO:0004065">
    <property type="term" value="F:arylsulfatase activity"/>
    <property type="evidence" value="ECO:0000318"/>
    <property type="project" value="GO_Central"/>
</dbReference>
<dbReference type="PANTHER" id="PTHR42693">
    <property type="entry name" value="ARYLSULFATASE FAMILY MEMBER"/>
    <property type="match status" value="1"/>
</dbReference>
<evidence type="ECO:0000256" key="4">
    <source>
        <dbReference type="ARBA" id="ARBA00022837"/>
    </source>
</evidence>
<dbReference type="PANTHER" id="PTHR42693:SF53">
    <property type="entry name" value="ENDO-4-O-SULFATASE"/>
    <property type="match status" value="1"/>
</dbReference>
<reference evidence="7 8" key="1">
    <citation type="journal article" date="2003" name="Proc. Natl. Acad. Sci. U.S.A.">
        <title>Complete genome sequence of the marine planctomycete Pirellula sp. strain 1.</title>
        <authorList>
            <person name="Gloeckner F.O."/>
            <person name="Kube M."/>
            <person name="Bauer M."/>
            <person name="Teeling H."/>
            <person name="Lombardot T."/>
            <person name="Ludwig W."/>
            <person name="Gade D."/>
            <person name="Beck A."/>
            <person name="Borzym K."/>
            <person name="Heitmann K."/>
            <person name="Rabus R."/>
            <person name="Schlesner H."/>
            <person name="Amann R."/>
            <person name="Reinhardt R."/>
        </authorList>
    </citation>
    <scope>NUCLEOTIDE SEQUENCE [LARGE SCALE GENOMIC DNA]</scope>
    <source>
        <strain evidence="8">DSM 10527 / NCIMB 13988 / SH1</strain>
    </source>
</reference>